<evidence type="ECO:0000256" key="12">
    <source>
        <dbReference type="ARBA" id="ARBA00044891"/>
    </source>
</evidence>
<feature type="transmembrane region" description="Helical" evidence="25">
    <location>
        <begin position="55"/>
        <end position="74"/>
    </location>
</feature>
<dbReference type="GO" id="GO:0022857">
    <property type="term" value="F:transmembrane transporter activity"/>
    <property type="evidence" value="ECO:0007669"/>
    <property type="project" value="InterPro"/>
</dbReference>
<dbReference type="GO" id="GO:0005765">
    <property type="term" value="C:lysosomal membrane"/>
    <property type="evidence" value="ECO:0007669"/>
    <property type="project" value="UniProtKB-SubCell"/>
</dbReference>
<evidence type="ECO:0000256" key="14">
    <source>
        <dbReference type="ARBA" id="ARBA00044898"/>
    </source>
</evidence>
<comment type="catalytic activity">
    <reaction evidence="19">
        <text>L-alanyl-L-lysine(out) = L-alanyl-L-lysine(in)</text>
        <dbReference type="Rhea" id="RHEA:79415"/>
        <dbReference type="ChEBI" id="CHEBI:192470"/>
    </reaction>
</comment>
<evidence type="ECO:0000256" key="16">
    <source>
        <dbReference type="ARBA" id="ARBA00044900"/>
    </source>
</evidence>
<comment type="similarity">
    <text evidence="2">Belongs to the major facilitator superfamily.</text>
</comment>
<dbReference type="InterPro" id="IPR036259">
    <property type="entry name" value="MFS_trans_sf"/>
</dbReference>
<evidence type="ECO:0000256" key="13">
    <source>
        <dbReference type="ARBA" id="ARBA00044893"/>
    </source>
</evidence>
<comment type="function">
    <text evidence="23">Lysosomal dipeptide uniporter that selectively exports lysine, arginine or histidine-containing dipeptides with a net positive charge from the lysosome lumen into the cytosol. Could play a role in a specific type of protein O-glycosylation indirectly regulating macrophages migration and tissue invasion. Also essential for liver homeostasis.</text>
</comment>
<dbReference type="PANTHER" id="PTHR23512">
    <property type="entry name" value="MAJOR FACILITATOR SUPERFAMILY DOMAIN-CONTAINING PROTEIN 1"/>
    <property type="match status" value="1"/>
</dbReference>
<dbReference type="STRING" id="915059.NH26_20460"/>
<keyword evidence="5 25" id="KW-1133">Transmembrane helix</keyword>
<reference evidence="27 28" key="1">
    <citation type="journal article" date="2012" name="Int. J. Syst. Evol. Microbiol.">
        <title>Flammeovirga pacifica sp. nov., isolated from deep-sea sediment.</title>
        <authorList>
            <person name="Xu H."/>
            <person name="Fu Y."/>
            <person name="Yang N."/>
            <person name="Ding Z."/>
            <person name="Lai Q."/>
            <person name="Zeng R."/>
        </authorList>
    </citation>
    <scope>NUCLEOTIDE SEQUENCE [LARGE SCALE GENOMIC DNA]</scope>
    <source>
        <strain evidence="28">DSM 24597 / LMG 26175 / WPAGA1</strain>
    </source>
</reference>
<comment type="subunit">
    <text evidence="24">Homodimer. Interacts with lysosomal protein GLMP (via lumenal domain); the interaction starts while both proteins are still in the endoplasmic reticulum and is required for stabilization of MFSD1 in lysosomes but has no direct effect on its targeting to lysosomes or transporter activity.</text>
</comment>
<sequence>MTLFSTETMKGYFMDKLGLTTIAEFGSYAGMFLYGTVLLLLPIGVLLDKVSVKKVILGMALLAVVCVFGTAYSTNVTLSMGFRFLLGIAHCAAFMAPFRLAPRWFPSSQLALVSGLLVTFAVFGGWVSGAPLLLLLEYYGGETTMLINGFVGVFILILIGVFVKDAPEKETNETTEEGLTLFEGLKLAASNSQNWLAGLFIGLLNLSVLLLGAVWGTTYLKFVNPAFDEVTYTGIIGMIFIGTMVGSPLCGWVSDQLQSRKKAMIGGAVLSLAVMLLIMFPVSTSATYFYIVFLLLGIITASQTIGYPVIGESNEDKVLGTANGLSAVVLMGIGAVGQPLFGWLVGYFGGNDSLSSEQLQTAFQSAIWVMPIAFIAAIVCAILIKETFQKSED</sequence>
<feature type="transmembrane region" description="Helical" evidence="25">
    <location>
        <begin position="322"/>
        <end position="345"/>
    </location>
</feature>
<dbReference type="CDD" id="cd06174">
    <property type="entry name" value="MFS"/>
    <property type="match status" value="1"/>
</dbReference>
<evidence type="ECO:0000256" key="19">
    <source>
        <dbReference type="ARBA" id="ARBA00044919"/>
    </source>
</evidence>
<comment type="catalytic activity">
    <reaction evidence="10">
        <text>L-alpha-aminoacyl-L-arginine(out) = L-alpha-aminoacyl-L-arginine(in)</text>
        <dbReference type="Rhea" id="RHEA:79367"/>
        <dbReference type="ChEBI" id="CHEBI:229968"/>
    </reaction>
</comment>
<feature type="transmembrane region" description="Helical" evidence="25">
    <location>
        <begin position="110"/>
        <end position="133"/>
    </location>
</feature>
<comment type="catalytic activity">
    <reaction evidence="17">
        <text>L-arginyl-glycine(out) = L-arginyl-glycine(in)</text>
        <dbReference type="Rhea" id="RHEA:79391"/>
        <dbReference type="ChEBI" id="CHEBI:229955"/>
    </reaction>
</comment>
<evidence type="ECO:0000256" key="23">
    <source>
        <dbReference type="ARBA" id="ARBA00045709"/>
    </source>
</evidence>
<comment type="catalytic activity">
    <reaction evidence="20">
        <text>L-lysyl-glycine(out) = L-lysyl-glycine(in)</text>
        <dbReference type="Rhea" id="RHEA:79407"/>
        <dbReference type="ChEBI" id="CHEBI:191202"/>
    </reaction>
</comment>
<dbReference type="InterPro" id="IPR011701">
    <property type="entry name" value="MFS"/>
</dbReference>
<dbReference type="InterPro" id="IPR020846">
    <property type="entry name" value="MFS_dom"/>
</dbReference>
<evidence type="ECO:0000256" key="18">
    <source>
        <dbReference type="ARBA" id="ARBA00044912"/>
    </source>
</evidence>
<comment type="subcellular location">
    <subcellularLocation>
        <location evidence="1">Lysosome membrane</location>
        <topology evidence="1">Multi-pass membrane protein</topology>
    </subcellularLocation>
</comment>
<dbReference type="Proteomes" id="UP000179797">
    <property type="component" value="Unassembled WGS sequence"/>
</dbReference>
<organism evidence="27 28">
    <name type="scientific">Flammeovirga pacifica</name>
    <dbReference type="NCBI Taxonomy" id="915059"/>
    <lineage>
        <taxon>Bacteria</taxon>
        <taxon>Pseudomonadati</taxon>
        <taxon>Bacteroidota</taxon>
        <taxon>Cytophagia</taxon>
        <taxon>Cytophagales</taxon>
        <taxon>Flammeovirgaceae</taxon>
        <taxon>Flammeovirga</taxon>
    </lineage>
</organism>
<keyword evidence="28" id="KW-1185">Reference proteome</keyword>
<evidence type="ECO:0000256" key="21">
    <source>
        <dbReference type="ARBA" id="ARBA00044985"/>
    </source>
</evidence>
<evidence type="ECO:0000256" key="20">
    <source>
        <dbReference type="ARBA" id="ARBA00044924"/>
    </source>
</evidence>
<keyword evidence="4 25" id="KW-0812">Transmembrane</keyword>
<evidence type="ECO:0000256" key="15">
    <source>
        <dbReference type="ARBA" id="ARBA00044899"/>
    </source>
</evidence>
<feature type="transmembrane region" description="Helical" evidence="25">
    <location>
        <begin position="145"/>
        <end position="163"/>
    </location>
</feature>
<evidence type="ECO:0000256" key="5">
    <source>
        <dbReference type="ARBA" id="ARBA00022989"/>
    </source>
</evidence>
<dbReference type="EMBL" id="JRYR02000002">
    <property type="protein sequence ID" value="OHX63986.1"/>
    <property type="molecule type" value="Genomic_DNA"/>
</dbReference>
<feature type="transmembrane region" description="Helical" evidence="25">
    <location>
        <begin position="25"/>
        <end position="48"/>
    </location>
</feature>
<proteinExistence type="inferred from homology"/>
<dbReference type="InterPro" id="IPR052187">
    <property type="entry name" value="MFSD1"/>
</dbReference>
<evidence type="ECO:0000256" key="1">
    <source>
        <dbReference type="ARBA" id="ARBA00004155"/>
    </source>
</evidence>
<feature type="domain" description="Major facilitator superfamily (MFS) profile" evidence="26">
    <location>
        <begin position="1"/>
        <end position="388"/>
    </location>
</feature>
<evidence type="ECO:0000256" key="17">
    <source>
        <dbReference type="ARBA" id="ARBA00044903"/>
    </source>
</evidence>
<feature type="transmembrane region" description="Helical" evidence="25">
    <location>
        <begin position="263"/>
        <end position="282"/>
    </location>
</feature>
<feature type="transmembrane region" description="Helical" evidence="25">
    <location>
        <begin position="230"/>
        <end position="251"/>
    </location>
</feature>
<keyword evidence="3" id="KW-0813">Transport</keyword>
<keyword evidence="7" id="KW-0458">Lysosome</keyword>
<comment type="caution">
    <text evidence="27">The sequence shown here is derived from an EMBL/GenBank/DDBJ whole genome shotgun (WGS) entry which is preliminary data.</text>
</comment>
<evidence type="ECO:0000313" key="28">
    <source>
        <dbReference type="Proteomes" id="UP000179797"/>
    </source>
</evidence>
<feature type="transmembrane region" description="Helical" evidence="25">
    <location>
        <begin position="80"/>
        <end position="98"/>
    </location>
</feature>
<dbReference type="AlphaFoldDB" id="A0A1S1YSK9"/>
<dbReference type="SUPFAM" id="SSF103473">
    <property type="entry name" value="MFS general substrate transporter"/>
    <property type="match status" value="1"/>
</dbReference>
<dbReference type="Pfam" id="PF07690">
    <property type="entry name" value="MFS_1"/>
    <property type="match status" value="1"/>
</dbReference>
<name>A0A1S1YSK9_FLAPC</name>
<evidence type="ECO:0000256" key="24">
    <source>
        <dbReference type="ARBA" id="ARBA00046376"/>
    </source>
</evidence>
<comment type="catalytic activity">
    <reaction evidence="9">
        <text>L-histidyl-glycine(out) = L-histidyl-glycine(in)</text>
        <dbReference type="Rhea" id="RHEA:79395"/>
        <dbReference type="ChEBI" id="CHEBI:229957"/>
    </reaction>
</comment>
<comment type="catalytic activity">
    <reaction evidence="14">
        <text>L-aspartyl-L-lysine(out) = L-aspartyl-L-lysine(in)</text>
        <dbReference type="Rhea" id="RHEA:79411"/>
        <dbReference type="ChEBI" id="CHEBI:229953"/>
    </reaction>
</comment>
<evidence type="ECO:0000256" key="22">
    <source>
        <dbReference type="ARBA" id="ARBA00045018"/>
    </source>
</evidence>
<comment type="catalytic activity">
    <reaction evidence="16">
        <text>L-lysyl-L-lysine(out) = L-lysyl-L-lysine(in)</text>
        <dbReference type="Rhea" id="RHEA:79403"/>
        <dbReference type="ChEBI" id="CHEBI:229956"/>
    </reaction>
</comment>
<evidence type="ECO:0000256" key="7">
    <source>
        <dbReference type="ARBA" id="ARBA00023228"/>
    </source>
</evidence>
<evidence type="ECO:0000256" key="11">
    <source>
        <dbReference type="ARBA" id="ARBA00044884"/>
    </source>
</evidence>
<keyword evidence="6 25" id="KW-0472">Membrane</keyword>
<comment type="catalytic activity">
    <reaction evidence="13">
        <text>L-alpha-aminoacyl-L-lysine(out) = L-alpha-aminoacyl-L-lysine(in)</text>
        <dbReference type="Rhea" id="RHEA:79383"/>
        <dbReference type="ChEBI" id="CHEBI:229966"/>
    </reaction>
</comment>
<evidence type="ECO:0000313" key="27">
    <source>
        <dbReference type="EMBL" id="OHX63986.1"/>
    </source>
</evidence>
<dbReference type="PROSITE" id="PS50850">
    <property type="entry name" value="MFS"/>
    <property type="match status" value="1"/>
</dbReference>
<feature type="transmembrane region" description="Helical" evidence="25">
    <location>
        <begin position="195"/>
        <end position="218"/>
    </location>
</feature>
<feature type="transmembrane region" description="Helical" evidence="25">
    <location>
        <begin position="365"/>
        <end position="384"/>
    </location>
</feature>
<evidence type="ECO:0000256" key="9">
    <source>
        <dbReference type="ARBA" id="ARBA00044878"/>
    </source>
</evidence>
<protein>
    <recommendedName>
        <fullName evidence="21">Lysosomal dipeptide transporter MFSD1</fullName>
    </recommendedName>
    <alternativeName>
        <fullName evidence="22">Major facilitator superfamily domain-containing protein 1</fullName>
    </alternativeName>
</protein>
<evidence type="ECO:0000256" key="3">
    <source>
        <dbReference type="ARBA" id="ARBA00022448"/>
    </source>
</evidence>
<evidence type="ECO:0000256" key="25">
    <source>
        <dbReference type="SAM" id="Phobius"/>
    </source>
</evidence>
<comment type="catalytic activity">
    <reaction evidence="12">
        <text>L-lysyl-L-alpha-amino acid(out) = L-lysyl-L-alpha-amino acid(in)</text>
        <dbReference type="Rhea" id="RHEA:79387"/>
        <dbReference type="ChEBI" id="CHEBI:229965"/>
    </reaction>
</comment>
<dbReference type="PANTHER" id="PTHR23512:SF3">
    <property type="entry name" value="MAJOR FACILITATOR SUPERFAMILY DOMAIN-CONTAINING PROTEIN 1"/>
    <property type="match status" value="1"/>
</dbReference>
<comment type="catalytic activity">
    <reaction evidence="15">
        <text>L-arginyl-L-alpha-amino acid(out) = L-arginyl-L-alpha-amino acid(in)</text>
        <dbReference type="Rhea" id="RHEA:79371"/>
        <dbReference type="ChEBI" id="CHEBI:84315"/>
    </reaction>
</comment>
<comment type="catalytic activity">
    <reaction evidence="11">
        <text>L-alpha-aminoacyl-L-histidine(out) = L-alpha-aminoacyl-L-histidine(in)</text>
        <dbReference type="Rhea" id="RHEA:79375"/>
        <dbReference type="ChEBI" id="CHEBI:229967"/>
    </reaction>
</comment>
<feature type="transmembrane region" description="Helical" evidence="25">
    <location>
        <begin position="288"/>
        <end position="310"/>
    </location>
</feature>
<evidence type="ECO:0000256" key="6">
    <source>
        <dbReference type="ARBA" id="ARBA00023136"/>
    </source>
</evidence>
<comment type="catalytic activity">
    <reaction evidence="18">
        <text>L-histidyl-L-alpha-amino acid(out) = L-histidyl-L-alpha-amino acid(in)</text>
        <dbReference type="Rhea" id="RHEA:79379"/>
        <dbReference type="ChEBI" id="CHEBI:229964"/>
    </reaction>
</comment>
<evidence type="ECO:0000256" key="8">
    <source>
        <dbReference type="ARBA" id="ARBA00044876"/>
    </source>
</evidence>
<gene>
    <name evidence="27" type="ORF">NH26_20460</name>
</gene>
<evidence type="ECO:0000256" key="10">
    <source>
        <dbReference type="ARBA" id="ARBA00044881"/>
    </source>
</evidence>
<evidence type="ECO:0000259" key="26">
    <source>
        <dbReference type="PROSITE" id="PS50850"/>
    </source>
</evidence>
<accession>A0A1S1YSK9</accession>
<dbReference type="Gene3D" id="1.20.1250.20">
    <property type="entry name" value="MFS general substrate transporter like domains"/>
    <property type="match status" value="2"/>
</dbReference>
<evidence type="ECO:0000256" key="2">
    <source>
        <dbReference type="ARBA" id="ARBA00008335"/>
    </source>
</evidence>
<comment type="catalytic activity">
    <reaction evidence="8">
        <text>L-lysyl-L-alanine(out) = L-lysyl-L-alanine(in)</text>
        <dbReference type="Rhea" id="RHEA:79399"/>
        <dbReference type="ChEBI" id="CHEBI:229954"/>
    </reaction>
</comment>
<evidence type="ECO:0000256" key="4">
    <source>
        <dbReference type="ARBA" id="ARBA00022692"/>
    </source>
</evidence>